<dbReference type="Proteomes" id="UP000229554">
    <property type="component" value="Unassembled WGS sequence"/>
</dbReference>
<organism evidence="1 2">
    <name type="scientific">Candidatus Roizmanbacteria bacterium CG10_big_fil_rev_8_21_14_0_10_39_6</name>
    <dbReference type="NCBI Taxonomy" id="1974853"/>
    <lineage>
        <taxon>Bacteria</taxon>
        <taxon>Candidatus Roizmaniibacteriota</taxon>
    </lineage>
</organism>
<dbReference type="AlphaFoldDB" id="A0A2M8KS04"/>
<reference evidence="2" key="1">
    <citation type="submission" date="2017-09" db="EMBL/GenBank/DDBJ databases">
        <title>Depth-based differentiation of microbial function through sediment-hosted aquifers and enrichment of novel symbionts in the deep terrestrial subsurface.</title>
        <authorList>
            <person name="Probst A.J."/>
            <person name="Ladd B."/>
            <person name="Jarett J.K."/>
            <person name="Geller-Mcgrath D.E."/>
            <person name="Sieber C.M.K."/>
            <person name="Emerson J.B."/>
            <person name="Anantharaman K."/>
            <person name="Thomas B.C."/>
            <person name="Malmstrom R."/>
            <person name="Stieglmeier M."/>
            <person name="Klingl A."/>
            <person name="Woyke T."/>
            <person name="Ryan C.M."/>
            <person name="Banfield J.F."/>
        </authorList>
    </citation>
    <scope>NUCLEOTIDE SEQUENCE [LARGE SCALE GENOMIC DNA]</scope>
</reference>
<proteinExistence type="predicted"/>
<evidence type="ECO:0000313" key="2">
    <source>
        <dbReference type="Proteomes" id="UP000229554"/>
    </source>
</evidence>
<protein>
    <submittedName>
        <fullName evidence="1">Uncharacterized protein</fullName>
    </submittedName>
</protein>
<comment type="caution">
    <text evidence="1">The sequence shown here is derived from an EMBL/GenBank/DDBJ whole genome shotgun (WGS) entry which is preliminary data.</text>
</comment>
<name>A0A2M8KS04_9BACT</name>
<gene>
    <name evidence="1" type="ORF">COU88_03560</name>
</gene>
<sequence length="311" mass="35004">MRNTALNILDNPDFKPHLTPPRRYALERIIAGPLGVDIKHWESDPEGIAKAIDQFNASSGIHFGNQQIRLMDGRTVIKTSIEHEPYIYNLDFAQRVGPERSAVLSDYRAGPQQTSVANTSGYLIVDNGNNLFVALNPPREQNHPDTIHFPEYPEGFLQALCAAAKLARVKMLSSRRNIFFKTDSARQFSLRLKALLDKAIEEHEKDALILPNFRVTEFITDMLIAATASRNPPIKTMGRYGIVEKVPLGIGHDFINIMVRYGIVEALFPGGLKNSAQGRNCLDNLNNFNPDDPFSVMRFIQDMDPTNRFAR</sequence>
<accession>A0A2M8KS04</accession>
<dbReference type="EMBL" id="PFED01000141">
    <property type="protein sequence ID" value="PJE62708.1"/>
    <property type="molecule type" value="Genomic_DNA"/>
</dbReference>
<evidence type="ECO:0000313" key="1">
    <source>
        <dbReference type="EMBL" id="PJE62708.1"/>
    </source>
</evidence>